<gene>
    <name evidence="2" type="ORF">C469_10731</name>
</gene>
<dbReference type="RefSeq" id="WP_008006460.1">
    <property type="nucleotide sequence ID" value="NZ_AOJG01000030.1"/>
</dbReference>
<dbReference type="PATRIC" id="fig|1227482.3.peg.2165"/>
<comment type="caution">
    <text evidence="2">The sequence shown here is derived from an EMBL/GenBank/DDBJ whole genome shotgun (WGS) entry which is preliminary data.</text>
</comment>
<evidence type="ECO:0000313" key="3">
    <source>
        <dbReference type="Proteomes" id="UP000011650"/>
    </source>
</evidence>
<evidence type="ECO:0000256" key="1">
    <source>
        <dbReference type="SAM" id="MobiDB-lite"/>
    </source>
</evidence>
<feature type="region of interest" description="Disordered" evidence="1">
    <location>
        <begin position="141"/>
        <end position="160"/>
    </location>
</feature>
<dbReference type="OrthoDB" id="329683at2157"/>
<name>M0NPJ8_9EURY</name>
<dbReference type="Proteomes" id="UP000011650">
    <property type="component" value="Unassembled WGS sequence"/>
</dbReference>
<proteinExistence type="predicted"/>
<dbReference type="AlphaFoldDB" id="M0NPJ8"/>
<keyword evidence="3" id="KW-1185">Reference proteome</keyword>
<evidence type="ECO:0000313" key="2">
    <source>
        <dbReference type="EMBL" id="EMA59099.1"/>
    </source>
</evidence>
<feature type="compositionally biased region" description="Acidic residues" evidence="1">
    <location>
        <begin position="143"/>
        <end position="156"/>
    </location>
</feature>
<accession>M0NPJ8</accession>
<dbReference type="PROSITE" id="PS51257">
    <property type="entry name" value="PROKAR_LIPOPROTEIN"/>
    <property type="match status" value="1"/>
</dbReference>
<dbReference type="EMBL" id="AOJG01000030">
    <property type="protein sequence ID" value="EMA59099.1"/>
    <property type="molecule type" value="Genomic_DNA"/>
</dbReference>
<sequence length="275" mass="28953">MDRRAFLLGVGAAGACGGLAGCADLVDGGSEGGVAERDPPDRPDELGPESVAEYVAAYEEVRAHNRHVAEGAVEVTVDAAAVFDHAAGDDHYATAQHAGSVYHENGDGTRSVGELYADPVPYLVTPDRTLRLDVRRRALERDGDSDDRDDGDEAVSADDRASPTLGVRLLNVTEEARELALTVTRRATGDDSATETEESVADLDVGIDPETAVEVRSITDVRGGYRVTARMEDDGVTGQGRIEVGLPSADRGANVDVVLDGNGVSTWHLPSFEGV</sequence>
<organism evidence="2 3">
    <name type="scientific">Halorubrum lipolyticum DSM 21995</name>
    <dbReference type="NCBI Taxonomy" id="1227482"/>
    <lineage>
        <taxon>Archaea</taxon>
        <taxon>Methanobacteriati</taxon>
        <taxon>Methanobacteriota</taxon>
        <taxon>Stenosarchaea group</taxon>
        <taxon>Halobacteria</taxon>
        <taxon>Halobacteriales</taxon>
        <taxon>Haloferacaceae</taxon>
        <taxon>Halorubrum</taxon>
    </lineage>
</organism>
<evidence type="ECO:0008006" key="4">
    <source>
        <dbReference type="Google" id="ProtNLM"/>
    </source>
</evidence>
<protein>
    <recommendedName>
        <fullName evidence="4">Lipoprotein</fullName>
    </recommendedName>
</protein>
<reference evidence="2 3" key="1">
    <citation type="journal article" date="2014" name="PLoS Genet.">
        <title>Phylogenetically driven sequencing of extremely halophilic archaea reveals strategies for static and dynamic osmo-response.</title>
        <authorList>
            <person name="Becker E.A."/>
            <person name="Seitzer P.M."/>
            <person name="Tritt A."/>
            <person name="Larsen D."/>
            <person name="Krusor M."/>
            <person name="Yao A.I."/>
            <person name="Wu D."/>
            <person name="Madern D."/>
            <person name="Eisen J.A."/>
            <person name="Darling A.E."/>
            <person name="Facciotti M.T."/>
        </authorList>
    </citation>
    <scope>NUCLEOTIDE SEQUENCE [LARGE SCALE GENOMIC DNA]</scope>
    <source>
        <strain evidence="2 3">DSM 21995</strain>
    </source>
</reference>